<dbReference type="PANTHER" id="PTHR24039">
    <property type="entry name" value="FIBRILLIN-RELATED"/>
    <property type="match status" value="1"/>
</dbReference>
<dbReference type="InterPro" id="IPR018097">
    <property type="entry name" value="EGF_Ca-bd_CS"/>
</dbReference>
<evidence type="ECO:0000259" key="7">
    <source>
        <dbReference type="SMART" id="SM00179"/>
    </source>
</evidence>
<dbReference type="PANTHER" id="PTHR24039:SF28">
    <property type="entry name" value="EGF-LIKE DOMAIN-CONTAINING PROTEIN"/>
    <property type="match status" value="1"/>
</dbReference>
<dbReference type="SUPFAM" id="SSF57184">
    <property type="entry name" value="Growth factor receptor domain"/>
    <property type="match status" value="1"/>
</dbReference>
<name>E4WYG0_OIKDI</name>
<evidence type="ECO:0000256" key="4">
    <source>
        <dbReference type="ARBA" id="ARBA00022837"/>
    </source>
</evidence>
<evidence type="ECO:0000313" key="9">
    <source>
        <dbReference type="Proteomes" id="UP000001307"/>
    </source>
</evidence>
<dbReference type="InterPro" id="IPR026823">
    <property type="entry name" value="cEGF"/>
</dbReference>
<keyword evidence="4" id="KW-0106">Calcium</keyword>
<feature type="domain" description="EGF-like calcium-binding" evidence="7">
    <location>
        <begin position="59"/>
        <end position="105"/>
    </location>
</feature>
<dbReference type="Pfam" id="PF12662">
    <property type="entry name" value="cEGF"/>
    <property type="match status" value="1"/>
</dbReference>
<dbReference type="InterPro" id="IPR009030">
    <property type="entry name" value="Growth_fac_rcpt_cys_sf"/>
</dbReference>
<evidence type="ECO:0000256" key="1">
    <source>
        <dbReference type="ARBA" id="ARBA00022536"/>
    </source>
</evidence>
<dbReference type="PROSITE" id="PS01187">
    <property type="entry name" value="EGF_CA"/>
    <property type="match status" value="1"/>
</dbReference>
<evidence type="ECO:0000256" key="5">
    <source>
        <dbReference type="ARBA" id="ARBA00023157"/>
    </source>
</evidence>
<dbReference type="SMART" id="SM00179">
    <property type="entry name" value="EGF_CA"/>
    <property type="match status" value="1"/>
</dbReference>
<proteinExistence type="predicted"/>
<keyword evidence="1" id="KW-0245">EGF-like domain</keyword>
<dbReference type="GO" id="GO:0005509">
    <property type="term" value="F:calcium ion binding"/>
    <property type="evidence" value="ECO:0007669"/>
    <property type="project" value="InterPro"/>
</dbReference>
<evidence type="ECO:0000256" key="6">
    <source>
        <dbReference type="ARBA" id="ARBA00023180"/>
    </source>
</evidence>
<keyword evidence="9" id="KW-1185">Reference proteome</keyword>
<organism evidence="8">
    <name type="scientific">Oikopleura dioica</name>
    <name type="common">Tunicate</name>
    <dbReference type="NCBI Taxonomy" id="34765"/>
    <lineage>
        <taxon>Eukaryota</taxon>
        <taxon>Metazoa</taxon>
        <taxon>Chordata</taxon>
        <taxon>Tunicata</taxon>
        <taxon>Appendicularia</taxon>
        <taxon>Copelata</taxon>
        <taxon>Oikopleuridae</taxon>
        <taxon>Oikopleura</taxon>
    </lineage>
</organism>
<dbReference type="OrthoDB" id="9946071at2759"/>
<dbReference type="InParanoid" id="E4WYG0"/>
<keyword evidence="3" id="KW-0677">Repeat</keyword>
<dbReference type="InterPro" id="IPR000152">
    <property type="entry name" value="EGF-type_Asp/Asn_hydroxyl_site"/>
</dbReference>
<dbReference type="AlphaFoldDB" id="E4WYG0"/>
<sequence>MYSGFSQAGTPKFDRVRRISYEKRISQLIILLAIDEVDFSCTCPEGFEISSFDKTRCVDIDECDATFAKANLSPCSEAESCYNFDGGFECVCDKVNSTFKDGQCQIEDPCETFPCGKLRKCVLDNENSPRCELDIGSFLKVSKNLSFKIRNRLSSFLSPKFNRNLKRLDNIESEFKKYLISSEDNCKYEIDALSTVLKSIESKLDLLTDAEIEEHALMLKNIFEGKMLCLDDIGHEMEMKIDRKLRY</sequence>
<protein>
    <recommendedName>
        <fullName evidence="7">EGF-like calcium-binding domain-containing protein</fullName>
    </recommendedName>
</protein>
<dbReference type="EMBL" id="FN653019">
    <property type="protein sequence ID" value="CBY22724.1"/>
    <property type="molecule type" value="Genomic_DNA"/>
</dbReference>
<accession>E4WYG0</accession>
<keyword evidence="5" id="KW-1015">Disulfide bond</keyword>
<evidence type="ECO:0000256" key="3">
    <source>
        <dbReference type="ARBA" id="ARBA00022737"/>
    </source>
</evidence>
<keyword evidence="2" id="KW-0732">Signal</keyword>
<evidence type="ECO:0000313" key="8">
    <source>
        <dbReference type="EMBL" id="CBY22724.1"/>
    </source>
</evidence>
<gene>
    <name evidence="8" type="ORF">GSOID_T00013494001</name>
</gene>
<reference evidence="8" key="1">
    <citation type="journal article" date="2010" name="Science">
        <title>Plasticity of animal genome architecture unmasked by rapid evolution of a pelagic tunicate.</title>
        <authorList>
            <person name="Denoeud F."/>
            <person name="Henriet S."/>
            <person name="Mungpakdee S."/>
            <person name="Aury J.M."/>
            <person name="Da Silva C."/>
            <person name="Brinkmann H."/>
            <person name="Mikhaleva J."/>
            <person name="Olsen L.C."/>
            <person name="Jubin C."/>
            <person name="Canestro C."/>
            <person name="Bouquet J.M."/>
            <person name="Danks G."/>
            <person name="Poulain J."/>
            <person name="Campsteijn C."/>
            <person name="Adamski M."/>
            <person name="Cross I."/>
            <person name="Yadetie F."/>
            <person name="Muffato M."/>
            <person name="Louis A."/>
            <person name="Butcher S."/>
            <person name="Tsagkogeorga G."/>
            <person name="Konrad A."/>
            <person name="Singh S."/>
            <person name="Jensen M.F."/>
            <person name="Cong E.H."/>
            <person name="Eikeseth-Otteraa H."/>
            <person name="Noel B."/>
            <person name="Anthouard V."/>
            <person name="Porcel B.M."/>
            <person name="Kachouri-Lafond R."/>
            <person name="Nishino A."/>
            <person name="Ugolini M."/>
            <person name="Chourrout P."/>
            <person name="Nishida H."/>
            <person name="Aasland R."/>
            <person name="Huzurbazar S."/>
            <person name="Westhof E."/>
            <person name="Delsuc F."/>
            <person name="Lehrach H."/>
            <person name="Reinhardt R."/>
            <person name="Weissenbach J."/>
            <person name="Roy S.W."/>
            <person name="Artiguenave F."/>
            <person name="Postlethwait J.H."/>
            <person name="Manak J.R."/>
            <person name="Thompson E.M."/>
            <person name="Jaillon O."/>
            <person name="Du Pasquier L."/>
            <person name="Boudinot P."/>
            <person name="Liberles D.A."/>
            <person name="Volff J.N."/>
            <person name="Philippe H."/>
            <person name="Lenhard B."/>
            <person name="Roest Crollius H."/>
            <person name="Wincker P."/>
            <person name="Chourrout D."/>
        </authorList>
    </citation>
    <scope>NUCLEOTIDE SEQUENCE [LARGE SCALE GENOMIC DNA]</scope>
</reference>
<evidence type="ECO:0000256" key="2">
    <source>
        <dbReference type="ARBA" id="ARBA00022729"/>
    </source>
</evidence>
<dbReference type="Gene3D" id="2.90.20.10">
    <property type="entry name" value="Plasmodium vivax P25 domain"/>
    <property type="match status" value="1"/>
</dbReference>
<dbReference type="PROSITE" id="PS00010">
    <property type="entry name" value="ASX_HYDROXYL"/>
    <property type="match status" value="1"/>
</dbReference>
<keyword evidence="6" id="KW-0325">Glycoprotein</keyword>
<dbReference type="CDD" id="cd00054">
    <property type="entry name" value="EGF_CA"/>
    <property type="match status" value="1"/>
</dbReference>
<dbReference type="InterPro" id="IPR001881">
    <property type="entry name" value="EGF-like_Ca-bd_dom"/>
</dbReference>
<dbReference type="Proteomes" id="UP000001307">
    <property type="component" value="Unassembled WGS sequence"/>
</dbReference>